<name>A0A518DBW2_9BACT</name>
<proteinExistence type="predicted"/>
<gene>
    <name evidence="2" type="ORF">Pla175_23450</name>
</gene>
<dbReference type="Proteomes" id="UP000317429">
    <property type="component" value="Chromosome"/>
</dbReference>
<keyword evidence="3" id="KW-1185">Reference proteome</keyword>
<organism evidence="2 3">
    <name type="scientific">Pirellulimonas nuda</name>
    <dbReference type="NCBI Taxonomy" id="2528009"/>
    <lineage>
        <taxon>Bacteria</taxon>
        <taxon>Pseudomonadati</taxon>
        <taxon>Planctomycetota</taxon>
        <taxon>Planctomycetia</taxon>
        <taxon>Pirellulales</taxon>
        <taxon>Lacipirellulaceae</taxon>
        <taxon>Pirellulimonas</taxon>
    </lineage>
</organism>
<accession>A0A518DBW2</accession>
<dbReference type="KEGG" id="pnd:Pla175_23450"/>
<evidence type="ECO:0000313" key="3">
    <source>
        <dbReference type="Proteomes" id="UP000317429"/>
    </source>
</evidence>
<evidence type="ECO:0000256" key="1">
    <source>
        <dbReference type="SAM" id="MobiDB-lite"/>
    </source>
</evidence>
<feature type="compositionally biased region" description="Low complexity" evidence="1">
    <location>
        <begin position="48"/>
        <end position="61"/>
    </location>
</feature>
<sequence length="218" mass="23801">MWRFSGRRELALADSMSPGMLSGPLQPAASRVAFASLLGADRSGSPGARRASQRVASSSFRPCTLAPPNAKPIGMPRRWRAIAFPQDYRDRSYFCQSIYFSSAAWSLTRGGSADPSRSDWGHSSVSISRRDTHCRTRPAASTPGCADSLSRRRRLPCRSVAPQLLANFPLNVSAGIVNLPVMRIGLIVDSELTHIASLETDGVVTKISRSNRTANWRR</sequence>
<protein>
    <submittedName>
        <fullName evidence="2">Uncharacterized protein</fullName>
    </submittedName>
</protein>
<reference evidence="2 3" key="1">
    <citation type="submission" date="2019-02" db="EMBL/GenBank/DDBJ databases">
        <title>Deep-cultivation of Planctomycetes and their phenomic and genomic characterization uncovers novel biology.</title>
        <authorList>
            <person name="Wiegand S."/>
            <person name="Jogler M."/>
            <person name="Boedeker C."/>
            <person name="Pinto D."/>
            <person name="Vollmers J."/>
            <person name="Rivas-Marin E."/>
            <person name="Kohn T."/>
            <person name="Peeters S.H."/>
            <person name="Heuer A."/>
            <person name="Rast P."/>
            <person name="Oberbeckmann S."/>
            <person name="Bunk B."/>
            <person name="Jeske O."/>
            <person name="Meyerdierks A."/>
            <person name="Storesund J.E."/>
            <person name="Kallscheuer N."/>
            <person name="Luecker S."/>
            <person name="Lage O.M."/>
            <person name="Pohl T."/>
            <person name="Merkel B.J."/>
            <person name="Hornburger P."/>
            <person name="Mueller R.-W."/>
            <person name="Bruemmer F."/>
            <person name="Labrenz M."/>
            <person name="Spormann A.M."/>
            <person name="Op den Camp H."/>
            <person name="Overmann J."/>
            <person name="Amann R."/>
            <person name="Jetten M.S.M."/>
            <person name="Mascher T."/>
            <person name="Medema M.H."/>
            <person name="Devos D.P."/>
            <person name="Kaster A.-K."/>
            <person name="Ovreas L."/>
            <person name="Rohde M."/>
            <person name="Galperin M.Y."/>
            <person name="Jogler C."/>
        </authorList>
    </citation>
    <scope>NUCLEOTIDE SEQUENCE [LARGE SCALE GENOMIC DNA]</scope>
    <source>
        <strain evidence="2 3">Pla175</strain>
    </source>
</reference>
<dbReference type="AlphaFoldDB" id="A0A518DBW2"/>
<evidence type="ECO:0000313" key="2">
    <source>
        <dbReference type="EMBL" id="QDU88961.1"/>
    </source>
</evidence>
<feature type="region of interest" description="Disordered" evidence="1">
    <location>
        <begin position="42"/>
        <end position="68"/>
    </location>
</feature>
<dbReference type="EMBL" id="CP036291">
    <property type="protein sequence ID" value="QDU88961.1"/>
    <property type="molecule type" value="Genomic_DNA"/>
</dbReference>